<evidence type="ECO:0000313" key="2">
    <source>
        <dbReference type="Proteomes" id="UP000828048"/>
    </source>
</evidence>
<name>A0ACB7XU83_9ERIC</name>
<dbReference type="Proteomes" id="UP000828048">
    <property type="component" value="Chromosome 1"/>
</dbReference>
<protein>
    <submittedName>
        <fullName evidence="1">Uncharacterized protein</fullName>
    </submittedName>
</protein>
<sequence>MPIEQAVLFMATTKSTSSNACNKGEERERRSAKKRGYCFVMESSDDEKDSTFENYLPKEMGRNLVSNGTKFVDEVLNDFFKAAETDFPPEVQEDPRFYPYFKDCVGAVDSAAADLQVLNSALMRRNKLQVPEGKFYLVDAKYANIPGFVAPYHGIPYGLHGIPQDAKDLFNHRHSLLRSAADRTFGALKARFPILMTAPPYPLPTQVKLVVAACAIHNYIRGEKRDDLIFRMYEQESELQLEDPMPPLETEQQPLNADAQVLNIPLEEEEVEHALRLRDAIAAEIWNDYIRDFSTTSEQN</sequence>
<gene>
    <name evidence="1" type="ORF">Vadar_026872</name>
</gene>
<keyword evidence="2" id="KW-1185">Reference proteome</keyword>
<accession>A0ACB7XU83</accession>
<reference evidence="1 2" key="1">
    <citation type="journal article" date="2021" name="Hortic Res">
        <title>High-quality reference genome and annotation aids understanding of berry development for evergreen blueberry (Vaccinium darrowii).</title>
        <authorList>
            <person name="Yu J."/>
            <person name="Hulse-Kemp A.M."/>
            <person name="Babiker E."/>
            <person name="Staton M."/>
        </authorList>
    </citation>
    <scope>NUCLEOTIDE SEQUENCE [LARGE SCALE GENOMIC DNA]</scope>
    <source>
        <strain evidence="2">cv. NJ 8807/NJ 8810</strain>
        <tissue evidence="1">Young leaf</tissue>
    </source>
</reference>
<organism evidence="1 2">
    <name type="scientific">Vaccinium darrowii</name>
    <dbReference type="NCBI Taxonomy" id="229202"/>
    <lineage>
        <taxon>Eukaryota</taxon>
        <taxon>Viridiplantae</taxon>
        <taxon>Streptophyta</taxon>
        <taxon>Embryophyta</taxon>
        <taxon>Tracheophyta</taxon>
        <taxon>Spermatophyta</taxon>
        <taxon>Magnoliopsida</taxon>
        <taxon>eudicotyledons</taxon>
        <taxon>Gunneridae</taxon>
        <taxon>Pentapetalae</taxon>
        <taxon>asterids</taxon>
        <taxon>Ericales</taxon>
        <taxon>Ericaceae</taxon>
        <taxon>Vaccinioideae</taxon>
        <taxon>Vaccinieae</taxon>
        <taxon>Vaccinium</taxon>
    </lineage>
</organism>
<proteinExistence type="predicted"/>
<comment type="caution">
    <text evidence="1">The sequence shown here is derived from an EMBL/GenBank/DDBJ whole genome shotgun (WGS) entry which is preliminary data.</text>
</comment>
<evidence type="ECO:0000313" key="1">
    <source>
        <dbReference type="EMBL" id="KAH7844327.1"/>
    </source>
</evidence>
<dbReference type="EMBL" id="CM037151">
    <property type="protein sequence ID" value="KAH7844327.1"/>
    <property type="molecule type" value="Genomic_DNA"/>
</dbReference>